<gene>
    <name evidence="1" type="ORF">SO802_005983</name>
</gene>
<proteinExistence type="predicted"/>
<dbReference type="AlphaFoldDB" id="A0AAW2DJN1"/>
<dbReference type="Proteomes" id="UP001459277">
    <property type="component" value="Unassembled WGS sequence"/>
</dbReference>
<sequence length="136" mass="15564">MVKKATRCKGKEANLRVIKKALKGPRGVTSMYIALNAQPYQQQVQPTQAPYRAFNQRGRINPPRYPKPKPHKFTLLPMPMAELYAYLLKKKLVTLLFARPRDGPPLSSFDPSKKCEHHFGAEGHTLEECTNLRHQI</sequence>
<organism evidence="1 2">
    <name type="scientific">Lithocarpus litseifolius</name>
    <dbReference type="NCBI Taxonomy" id="425828"/>
    <lineage>
        <taxon>Eukaryota</taxon>
        <taxon>Viridiplantae</taxon>
        <taxon>Streptophyta</taxon>
        <taxon>Embryophyta</taxon>
        <taxon>Tracheophyta</taxon>
        <taxon>Spermatophyta</taxon>
        <taxon>Magnoliopsida</taxon>
        <taxon>eudicotyledons</taxon>
        <taxon>Gunneridae</taxon>
        <taxon>Pentapetalae</taxon>
        <taxon>rosids</taxon>
        <taxon>fabids</taxon>
        <taxon>Fagales</taxon>
        <taxon>Fagaceae</taxon>
        <taxon>Lithocarpus</taxon>
    </lineage>
</organism>
<keyword evidence="2" id="KW-1185">Reference proteome</keyword>
<protein>
    <submittedName>
        <fullName evidence="1">Uncharacterized protein</fullName>
    </submittedName>
</protein>
<reference evidence="1 2" key="1">
    <citation type="submission" date="2024-01" db="EMBL/GenBank/DDBJ databases">
        <title>A telomere-to-telomere, gap-free genome of sweet tea (Lithocarpus litseifolius).</title>
        <authorList>
            <person name="Zhou J."/>
        </authorList>
    </citation>
    <scope>NUCLEOTIDE SEQUENCE [LARGE SCALE GENOMIC DNA]</scope>
    <source>
        <strain evidence="1">Zhou-2022a</strain>
        <tissue evidence="1">Leaf</tissue>
    </source>
</reference>
<comment type="caution">
    <text evidence="1">The sequence shown here is derived from an EMBL/GenBank/DDBJ whole genome shotgun (WGS) entry which is preliminary data.</text>
</comment>
<dbReference type="EMBL" id="JAZDWU010000002">
    <property type="protein sequence ID" value="KAL0010875.1"/>
    <property type="molecule type" value="Genomic_DNA"/>
</dbReference>
<evidence type="ECO:0000313" key="2">
    <source>
        <dbReference type="Proteomes" id="UP001459277"/>
    </source>
</evidence>
<name>A0AAW2DJN1_9ROSI</name>
<accession>A0AAW2DJN1</accession>
<evidence type="ECO:0000313" key="1">
    <source>
        <dbReference type="EMBL" id="KAL0010875.1"/>
    </source>
</evidence>